<protein>
    <submittedName>
        <fullName evidence="1">Uncharacterized protein</fullName>
    </submittedName>
</protein>
<organism evidence="1 2">
    <name type="scientific">Cronobacter dublinensis 1210</name>
    <dbReference type="NCBI Taxonomy" id="1208656"/>
    <lineage>
        <taxon>Bacteria</taxon>
        <taxon>Pseudomonadati</taxon>
        <taxon>Pseudomonadota</taxon>
        <taxon>Gammaproteobacteria</taxon>
        <taxon>Enterobacterales</taxon>
        <taxon>Enterobacteriaceae</taxon>
        <taxon>Cronobacter</taxon>
    </lineage>
</organism>
<reference evidence="2" key="1">
    <citation type="journal article" date="2012" name="PLoS ONE">
        <title>Comparative analysis of genome sequences covering the seven cronobacter species.</title>
        <authorList>
            <person name="Joseph S."/>
            <person name="Desai P."/>
            <person name="Ji Y."/>
            <person name="Cummings C.A."/>
            <person name="Shih R."/>
            <person name="Degoricija L."/>
            <person name="Rico A."/>
            <person name="Brzoska P."/>
            <person name="Hamby S.E."/>
            <person name="Masood N."/>
            <person name="Hariri S."/>
            <person name="Sonbol H."/>
            <person name="Chuzhanova N."/>
            <person name="McClelland M."/>
            <person name="Furtado M.R."/>
            <person name="Forsythe S.J."/>
        </authorList>
    </citation>
    <scope>NUCLEOTIDE SEQUENCE [LARGE SCALE GENOMIC DNA]</scope>
    <source>
        <strain evidence="2">1210</strain>
    </source>
</reference>
<evidence type="ECO:0000313" key="2">
    <source>
        <dbReference type="Proteomes" id="UP000009342"/>
    </source>
</evidence>
<evidence type="ECO:0000313" key="1">
    <source>
        <dbReference type="EMBL" id="CCJ79642.1"/>
    </source>
</evidence>
<comment type="caution">
    <text evidence="1">The sequence shown here is derived from an EMBL/GenBank/DDBJ whole genome shotgun (WGS) entry which is preliminary data.</text>
</comment>
<dbReference type="Proteomes" id="UP000009342">
    <property type="component" value="Unassembled WGS sequence"/>
</dbReference>
<proteinExistence type="predicted"/>
<name>A0ABM9Q2P5_9ENTR</name>
<accession>A0ABM9Q2P5</accession>
<gene>
    <name evidence="1" type="ORF">BN134_348</name>
</gene>
<sequence>MVLLAHQLARRIAGENEYGVPLGFALFQQRAAPLGAAFCRAAGLNGGKVKENQSYKTKKILI</sequence>
<keyword evidence="2" id="KW-1185">Reference proteome</keyword>
<dbReference type="EMBL" id="CAKZ01000017">
    <property type="protein sequence ID" value="CCJ79642.1"/>
    <property type="molecule type" value="Genomic_DNA"/>
</dbReference>